<feature type="region of interest" description="Disordered" evidence="1">
    <location>
        <begin position="220"/>
        <end position="268"/>
    </location>
</feature>
<feature type="compositionally biased region" description="Polar residues" evidence="1">
    <location>
        <begin position="224"/>
        <end position="266"/>
    </location>
</feature>
<keyword evidence="2" id="KW-0812">Transmembrane</keyword>
<dbReference type="VEuPathDB" id="VectorBase:SCAU004952"/>
<name>A0A1I8P5B5_STOCA</name>
<organism evidence="3 4">
    <name type="scientific">Stomoxys calcitrans</name>
    <name type="common">Stable fly</name>
    <name type="synonym">Conops calcitrans</name>
    <dbReference type="NCBI Taxonomy" id="35570"/>
    <lineage>
        <taxon>Eukaryota</taxon>
        <taxon>Metazoa</taxon>
        <taxon>Ecdysozoa</taxon>
        <taxon>Arthropoda</taxon>
        <taxon>Hexapoda</taxon>
        <taxon>Insecta</taxon>
        <taxon>Pterygota</taxon>
        <taxon>Neoptera</taxon>
        <taxon>Endopterygota</taxon>
        <taxon>Diptera</taxon>
        <taxon>Brachycera</taxon>
        <taxon>Muscomorpha</taxon>
        <taxon>Muscoidea</taxon>
        <taxon>Muscidae</taxon>
        <taxon>Stomoxys</taxon>
    </lineage>
</organism>
<dbReference type="EnsemblMetazoa" id="SCAU004952-RA">
    <property type="protein sequence ID" value="SCAU004952-PA"/>
    <property type="gene ID" value="SCAU004952"/>
</dbReference>
<gene>
    <name evidence="3" type="primary">106085718</name>
</gene>
<feature type="compositionally biased region" description="Acidic residues" evidence="1">
    <location>
        <begin position="119"/>
        <end position="129"/>
    </location>
</feature>
<dbReference type="Proteomes" id="UP000095300">
    <property type="component" value="Unassembled WGS sequence"/>
</dbReference>
<protein>
    <submittedName>
        <fullName evidence="3">Uncharacterized protein</fullName>
    </submittedName>
</protein>
<dbReference type="OrthoDB" id="7737307at2759"/>
<feature type="transmembrane region" description="Helical" evidence="2">
    <location>
        <begin position="6"/>
        <end position="32"/>
    </location>
</feature>
<evidence type="ECO:0000256" key="2">
    <source>
        <dbReference type="SAM" id="Phobius"/>
    </source>
</evidence>
<keyword evidence="2" id="KW-0472">Membrane</keyword>
<dbReference type="AlphaFoldDB" id="A0A1I8P5B5"/>
<keyword evidence="2" id="KW-1133">Transmembrane helix</keyword>
<feature type="region of interest" description="Disordered" evidence="1">
    <location>
        <begin position="101"/>
        <end position="137"/>
    </location>
</feature>
<accession>A0A1I8P5B5</accession>
<proteinExistence type="predicted"/>
<evidence type="ECO:0000256" key="1">
    <source>
        <dbReference type="SAM" id="MobiDB-lite"/>
    </source>
</evidence>
<keyword evidence="4" id="KW-1185">Reference proteome</keyword>
<sequence length="298" mass="34235">MWGWHALAIAYLVKVKIVIVSFFVGSAIYLGLRYLWPHQKCQPEIILDHPPHSYSHHDHIPYSSDHSEIISSPWSSSGPSSPSFEPYSAYSGSFGSPDIITDTTSPESHTFRIKRNVDNDEEETGEETNEESRQMAPINEEKIGNFMFMFLGLDSKACRRRFICEMEFRSKRNPLTAMAFRVIGRSFFAKYTNENNEMGRAHNYHECAAVNSECVFIENEGSEESQANEPTEEVTQSNEAEAETNYSEDNLSVNSPTEDSNSVESNNIEERQNYRNLLAERRNAHWLHMRGDRKLKFN</sequence>
<reference evidence="3" key="1">
    <citation type="submission" date="2020-05" db="UniProtKB">
        <authorList>
            <consortium name="EnsemblMetazoa"/>
        </authorList>
    </citation>
    <scope>IDENTIFICATION</scope>
    <source>
        <strain evidence="3">USDA</strain>
    </source>
</reference>
<evidence type="ECO:0000313" key="3">
    <source>
        <dbReference type="EnsemblMetazoa" id="SCAU004952-PA"/>
    </source>
</evidence>
<evidence type="ECO:0000313" key="4">
    <source>
        <dbReference type="Proteomes" id="UP000095300"/>
    </source>
</evidence>